<dbReference type="InterPro" id="IPR058921">
    <property type="entry name" value="PAP/OAS1-rel"/>
</dbReference>
<feature type="region of interest" description="Disordered" evidence="1">
    <location>
        <begin position="335"/>
        <end position="377"/>
    </location>
</feature>
<feature type="domain" description="PAP/OAS1 substrate-binding-related" evidence="2">
    <location>
        <begin position="1"/>
        <end position="40"/>
    </location>
</feature>
<feature type="compositionally biased region" description="Polar residues" evidence="1">
    <location>
        <begin position="453"/>
        <end position="487"/>
    </location>
</feature>
<evidence type="ECO:0000256" key="1">
    <source>
        <dbReference type="SAM" id="MobiDB-lite"/>
    </source>
</evidence>
<evidence type="ECO:0000313" key="3">
    <source>
        <dbReference type="EMBL" id="MED6202649.1"/>
    </source>
</evidence>
<dbReference type="Pfam" id="PF26180">
    <property type="entry name" value="PAP-OAS1"/>
    <property type="match status" value="1"/>
</dbReference>
<organism evidence="3 4">
    <name type="scientific">Stylosanthes scabra</name>
    <dbReference type="NCBI Taxonomy" id="79078"/>
    <lineage>
        <taxon>Eukaryota</taxon>
        <taxon>Viridiplantae</taxon>
        <taxon>Streptophyta</taxon>
        <taxon>Embryophyta</taxon>
        <taxon>Tracheophyta</taxon>
        <taxon>Spermatophyta</taxon>
        <taxon>Magnoliopsida</taxon>
        <taxon>eudicotyledons</taxon>
        <taxon>Gunneridae</taxon>
        <taxon>Pentapetalae</taxon>
        <taxon>rosids</taxon>
        <taxon>fabids</taxon>
        <taxon>Fabales</taxon>
        <taxon>Fabaceae</taxon>
        <taxon>Papilionoideae</taxon>
        <taxon>50 kb inversion clade</taxon>
        <taxon>dalbergioids sensu lato</taxon>
        <taxon>Dalbergieae</taxon>
        <taxon>Pterocarpus clade</taxon>
        <taxon>Stylosanthes</taxon>
    </lineage>
</organism>
<evidence type="ECO:0000313" key="4">
    <source>
        <dbReference type="Proteomes" id="UP001341840"/>
    </source>
</evidence>
<feature type="region of interest" description="Disordered" evidence="1">
    <location>
        <begin position="426"/>
        <end position="487"/>
    </location>
</feature>
<proteinExistence type="predicted"/>
<dbReference type="Proteomes" id="UP001341840">
    <property type="component" value="Unassembled WGS sequence"/>
</dbReference>
<comment type="caution">
    <text evidence="3">The sequence shown here is derived from an EMBL/GenBank/DDBJ whole genome shotgun (WGS) entry which is preliminary data.</text>
</comment>
<feature type="non-terminal residue" evidence="3">
    <location>
        <position position="1"/>
    </location>
</feature>
<name>A0ABU6XZW6_9FABA</name>
<sequence>GNFYRIRSAFKYGARKLGWILMLPEDRIADELNRFFANTLDRHGCNNGNDMQTPSLACSPRDFDFSLSSEAAVCSEDKTSFFVSNGSKVESLPVNQHNCEVKNEREGNAVKVFSSLAGPSVDSSGDENAGPIYKQVEDSKDVATIGGLDLASRNEASCSNGEVENGISSSETIVNSVIDDEKEKHVMENGSLRSNLDENSMASFGLVDSRNAVDVFENNFSHSDSYGTSVSWGTEASKGLLDLAGDYESNIRNLQYGQMCNGYTVSPLVVPSPPRSPKLPNRNPWETVRQCLPINHSIHSQANSNGVLGPVYIVNHPTLPMASFGSEEKRKLRGTGAYFPNMSSRPYRDNRPMSGRGRSQASGAHGQPHRHAHSRNNSFIPTLQELNLSVEGSFEHPLEGYPALGSAKARSSEMYFTQPAIWGPRHANGFSHTSEKHESGTVSPQHRGPPRTEVSNLHESGISATKGSAPSTGVVSGESSDSLSAVD</sequence>
<protein>
    <recommendedName>
        <fullName evidence="2">PAP/OAS1 substrate-binding-related domain-containing protein</fullName>
    </recommendedName>
</protein>
<dbReference type="EMBL" id="JASCZI010216121">
    <property type="protein sequence ID" value="MED6202649.1"/>
    <property type="molecule type" value="Genomic_DNA"/>
</dbReference>
<reference evidence="3 4" key="1">
    <citation type="journal article" date="2023" name="Plants (Basel)">
        <title>Bridging the Gap: Combining Genomics and Transcriptomics Approaches to Understand Stylosanthes scabra, an Orphan Legume from the Brazilian Caatinga.</title>
        <authorList>
            <person name="Ferreira-Neto J.R.C."/>
            <person name="da Silva M.D."/>
            <person name="Binneck E."/>
            <person name="de Melo N.F."/>
            <person name="da Silva R.H."/>
            <person name="de Melo A.L.T.M."/>
            <person name="Pandolfi V."/>
            <person name="Bustamante F.O."/>
            <person name="Brasileiro-Vidal A.C."/>
            <person name="Benko-Iseppon A.M."/>
        </authorList>
    </citation>
    <scope>NUCLEOTIDE SEQUENCE [LARGE SCALE GENOMIC DNA]</scope>
    <source>
        <tissue evidence="3">Leaves</tissue>
    </source>
</reference>
<keyword evidence="4" id="KW-1185">Reference proteome</keyword>
<accession>A0ABU6XZW6</accession>
<dbReference type="PANTHER" id="PTHR45979">
    <property type="entry name" value="PAP/OAS1 SUBSTRATE-BINDING DOMAIN SUPERFAMILY"/>
    <property type="match status" value="1"/>
</dbReference>
<dbReference type="InterPro" id="IPR058920">
    <property type="entry name" value="PAP-OAS1-bd-rel"/>
</dbReference>
<feature type="non-terminal residue" evidence="3">
    <location>
        <position position="487"/>
    </location>
</feature>
<dbReference type="PANTHER" id="PTHR45979:SF35">
    <property type="entry name" value="NUCLEOTIDYLTRANSFERASE"/>
    <property type="match status" value="1"/>
</dbReference>
<gene>
    <name evidence="3" type="ORF">PIB30_107647</name>
</gene>
<evidence type="ECO:0000259" key="2">
    <source>
        <dbReference type="Pfam" id="PF26180"/>
    </source>
</evidence>